<evidence type="ECO:0000256" key="5">
    <source>
        <dbReference type="HAMAP-Rule" id="MF_00560"/>
    </source>
</evidence>
<evidence type="ECO:0000259" key="6">
    <source>
        <dbReference type="Pfam" id="PF13649"/>
    </source>
</evidence>
<dbReference type="InterPro" id="IPR041698">
    <property type="entry name" value="Methyltransf_25"/>
</dbReference>
<dbReference type="PANTHER" id="PTHR43861:SF1">
    <property type="entry name" value="TRANS-ACONITATE 2-METHYLTRANSFERASE"/>
    <property type="match status" value="1"/>
</dbReference>
<evidence type="ECO:0000256" key="4">
    <source>
        <dbReference type="ARBA" id="ARBA00022691"/>
    </source>
</evidence>
<keyword evidence="3 5" id="KW-0808">Transferase</keyword>
<keyword evidence="2 5" id="KW-0489">Methyltransferase</keyword>
<dbReference type="HAMAP" id="MF_00560">
    <property type="entry name" value="Tran_acon_Me_trans"/>
    <property type="match status" value="1"/>
</dbReference>
<dbReference type="Proteomes" id="UP000075787">
    <property type="component" value="Unassembled WGS sequence"/>
</dbReference>
<dbReference type="GO" id="GO:0030798">
    <property type="term" value="F:trans-aconitate 2-methyltransferase activity"/>
    <property type="evidence" value="ECO:0007669"/>
    <property type="project" value="UniProtKB-UniRule"/>
</dbReference>
<organism evidence="7 8">
    <name type="scientific">Tistrella mobilis</name>
    <dbReference type="NCBI Taxonomy" id="171437"/>
    <lineage>
        <taxon>Bacteria</taxon>
        <taxon>Pseudomonadati</taxon>
        <taxon>Pseudomonadota</taxon>
        <taxon>Alphaproteobacteria</taxon>
        <taxon>Geminicoccales</taxon>
        <taxon>Geminicoccaceae</taxon>
        <taxon>Tistrella</taxon>
    </lineage>
</organism>
<proteinExistence type="inferred from homology"/>
<dbReference type="EMBL" id="LPZR01000168">
    <property type="protein sequence ID" value="KYO51671.1"/>
    <property type="molecule type" value="Genomic_DNA"/>
</dbReference>
<evidence type="ECO:0000256" key="2">
    <source>
        <dbReference type="ARBA" id="ARBA00022603"/>
    </source>
</evidence>
<dbReference type="AlphaFoldDB" id="A0A162KMT6"/>
<accession>A0A162KMT6</accession>
<comment type="similarity">
    <text evidence="5">Belongs to the methyltransferase superfamily. Tam family.</text>
</comment>
<evidence type="ECO:0000256" key="1">
    <source>
        <dbReference type="ARBA" id="ARBA00022490"/>
    </source>
</evidence>
<dbReference type="OrthoDB" id="9795085at2"/>
<comment type="subcellular location">
    <subcellularLocation>
        <location evidence="5">Cytoplasm</location>
    </subcellularLocation>
</comment>
<dbReference type="GeneID" id="97238950"/>
<dbReference type="EC" id="2.1.1.144" evidence="5"/>
<keyword evidence="1 5" id="KW-0963">Cytoplasm</keyword>
<dbReference type="SUPFAM" id="SSF53335">
    <property type="entry name" value="S-adenosyl-L-methionine-dependent methyltransferases"/>
    <property type="match status" value="1"/>
</dbReference>
<comment type="catalytic activity">
    <reaction evidence="5">
        <text>trans-aconitate + S-adenosyl-L-methionine = (E)-3-(methoxycarbonyl)pent-2-enedioate + S-adenosyl-L-homocysteine</text>
        <dbReference type="Rhea" id="RHEA:14969"/>
        <dbReference type="ChEBI" id="CHEBI:15708"/>
        <dbReference type="ChEBI" id="CHEBI:57470"/>
        <dbReference type="ChEBI" id="CHEBI:57856"/>
        <dbReference type="ChEBI" id="CHEBI:59789"/>
        <dbReference type="EC" id="2.1.1.144"/>
    </reaction>
</comment>
<evidence type="ECO:0000313" key="8">
    <source>
        <dbReference type="Proteomes" id="UP000075787"/>
    </source>
</evidence>
<dbReference type="InterPro" id="IPR023149">
    <property type="entry name" value="Trans_acon_MeTrfase_C"/>
</dbReference>
<dbReference type="Pfam" id="PF13649">
    <property type="entry name" value="Methyltransf_25"/>
    <property type="match status" value="1"/>
</dbReference>
<dbReference type="Gene3D" id="3.40.50.150">
    <property type="entry name" value="Vaccinia Virus protein VP39"/>
    <property type="match status" value="1"/>
</dbReference>
<comment type="function">
    <text evidence="5">Catalyzes the S-adenosylmethionine monomethyl esterification of trans-aconitate.</text>
</comment>
<sequence length="254" mass="27836">MTWSPARYLTFEAERTRPVVDLLAHVPTDPVRSAVDLGCGPGNSTEVLIRRFPGARVTALDSSPEMVAAARARLPDIDVTHDDVSRWQAAGPFDVILSNAVLQWVPGHDVLLPALVERLAPGGSLAVQMPDNMAEPSHVLMRETAAQGPWAERLAGAARAPLPPAAWYYQLLRNLASRVDIWRTTYIHVLPGGPDAVVDWVKATGLRPFLDPLSPAERDDFLNRYRTKIAAAYPPLADGTVLLPFPRLFMIATR</sequence>
<dbReference type="Gene3D" id="1.10.150.290">
    <property type="entry name" value="S-adenosyl-L-methionine-dependent methyltransferases"/>
    <property type="match status" value="1"/>
</dbReference>
<name>A0A162KMT6_9PROT</name>
<dbReference type="RefSeq" id="WP_062765749.1">
    <property type="nucleotide sequence ID" value="NZ_CP121042.1"/>
</dbReference>
<dbReference type="GO" id="GO:0032259">
    <property type="term" value="P:methylation"/>
    <property type="evidence" value="ECO:0007669"/>
    <property type="project" value="UniProtKB-KW"/>
</dbReference>
<dbReference type="CDD" id="cd02440">
    <property type="entry name" value="AdoMet_MTases"/>
    <property type="match status" value="1"/>
</dbReference>
<dbReference type="PANTHER" id="PTHR43861">
    <property type="entry name" value="TRANS-ACONITATE 2-METHYLTRANSFERASE-RELATED"/>
    <property type="match status" value="1"/>
</dbReference>
<comment type="caution">
    <text evidence="7">The sequence shown here is derived from an EMBL/GenBank/DDBJ whole genome shotgun (WGS) entry which is preliminary data.</text>
</comment>
<dbReference type="InterPro" id="IPR029063">
    <property type="entry name" value="SAM-dependent_MTases_sf"/>
</dbReference>
<feature type="domain" description="Methyltransferase" evidence="6">
    <location>
        <begin position="35"/>
        <end position="123"/>
    </location>
</feature>
<protein>
    <recommendedName>
        <fullName evidence="5">Trans-aconitate 2-methyltransferase</fullName>
        <ecNumber evidence="5">2.1.1.144</ecNumber>
    </recommendedName>
</protein>
<reference evidence="7 8" key="1">
    <citation type="submission" date="2015-12" db="EMBL/GenBank/DDBJ databases">
        <title>Genome sequence of Tistrella mobilis MCCC 1A02139.</title>
        <authorList>
            <person name="Lu L."/>
            <person name="Lai Q."/>
            <person name="Shao Z."/>
            <person name="Qian P."/>
        </authorList>
    </citation>
    <scope>NUCLEOTIDE SEQUENCE [LARGE SCALE GENOMIC DNA]</scope>
    <source>
        <strain evidence="7 8">MCCC 1A02139</strain>
    </source>
</reference>
<dbReference type="NCBIfam" id="NF002463">
    <property type="entry name" value="PRK01683.1"/>
    <property type="match status" value="1"/>
</dbReference>
<dbReference type="InterPro" id="IPR023506">
    <property type="entry name" value="Trans-aconitate_MeTrfase"/>
</dbReference>
<keyword evidence="4 5" id="KW-0949">S-adenosyl-L-methionine</keyword>
<evidence type="ECO:0000313" key="7">
    <source>
        <dbReference type="EMBL" id="KYO51671.1"/>
    </source>
</evidence>
<evidence type="ECO:0000256" key="3">
    <source>
        <dbReference type="ARBA" id="ARBA00022679"/>
    </source>
</evidence>
<gene>
    <name evidence="5" type="primary">tam</name>
    <name evidence="7" type="ORF">AUP44_01020</name>
</gene>
<dbReference type="GO" id="GO:0005737">
    <property type="term" value="C:cytoplasm"/>
    <property type="evidence" value="ECO:0007669"/>
    <property type="project" value="UniProtKB-SubCell"/>
</dbReference>